<name>A0A1W6B8L0_9GAMM</name>
<keyword evidence="5 6" id="KW-0472">Membrane</keyword>
<gene>
    <name evidence="8" type="ORF">B1H58_16150</name>
</gene>
<comment type="similarity">
    <text evidence="6">Belongs to the CopD family.</text>
</comment>
<feature type="transmembrane region" description="Helical" evidence="6">
    <location>
        <begin position="44"/>
        <end position="65"/>
    </location>
</feature>
<dbReference type="InterPro" id="IPR008457">
    <property type="entry name" value="Cu-R_CopD_dom"/>
</dbReference>
<dbReference type="InterPro" id="IPR047689">
    <property type="entry name" value="CopD"/>
</dbReference>
<protein>
    <recommendedName>
        <fullName evidence="6">Copper resistance protein D</fullName>
    </recommendedName>
</protein>
<feature type="transmembrane region" description="Helical" evidence="6">
    <location>
        <begin position="271"/>
        <end position="289"/>
    </location>
</feature>
<feature type="transmembrane region" description="Helical" evidence="6">
    <location>
        <begin position="195"/>
        <end position="219"/>
    </location>
</feature>
<keyword evidence="2 6" id="KW-1003">Cell membrane</keyword>
<dbReference type="RefSeq" id="WP_085071476.1">
    <property type="nucleotide sequence ID" value="NZ_CP019706.1"/>
</dbReference>
<evidence type="ECO:0000256" key="5">
    <source>
        <dbReference type="ARBA" id="ARBA00023136"/>
    </source>
</evidence>
<feature type="transmembrane region" description="Helical" evidence="6">
    <location>
        <begin position="12"/>
        <end position="32"/>
    </location>
</feature>
<dbReference type="OrthoDB" id="7032707at2"/>
<evidence type="ECO:0000256" key="2">
    <source>
        <dbReference type="ARBA" id="ARBA00022475"/>
    </source>
</evidence>
<keyword evidence="9" id="KW-1185">Reference proteome</keyword>
<dbReference type="GO" id="GO:0005886">
    <property type="term" value="C:plasma membrane"/>
    <property type="evidence" value="ECO:0007669"/>
    <property type="project" value="UniProtKB-SubCell"/>
</dbReference>
<dbReference type="InterPro" id="IPR032694">
    <property type="entry name" value="CopC/D"/>
</dbReference>
<feature type="transmembrane region" description="Helical" evidence="6">
    <location>
        <begin position="93"/>
        <end position="112"/>
    </location>
</feature>
<dbReference type="PANTHER" id="PTHR34820">
    <property type="entry name" value="INNER MEMBRANE PROTEIN YEBZ"/>
    <property type="match status" value="1"/>
</dbReference>
<evidence type="ECO:0000313" key="9">
    <source>
        <dbReference type="Proteomes" id="UP000192900"/>
    </source>
</evidence>
<sequence length="291" mass="32189">MTLDTLYIFCRWLHFSALLLLTGSAFYSALLAPRRYQPVLSQRLMPLFTLCIILTLLSALAILAAQAGLMSGDWRNIARANIWWAVMQTGFGQAWRVQLLGALLAGLALATGGSTRQRLLLLCGLLQLCGLALVGHAAMLDGWPGVLQRVNQAIHLTGAAFWAGGLLPLLWLMRDAQLPQQRADAIQTMMRFSRYGHLAVALTLLSGIVNTAFIVGWPWPANNDYRLWLTIKIGLVALMLCTALFNRYWLVPRFAMPGSRAQLWFVRATQLEIAMAVLVVISVSIFATLQP</sequence>
<evidence type="ECO:0000256" key="3">
    <source>
        <dbReference type="ARBA" id="ARBA00022692"/>
    </source>
</evidence>
<comment type="subcellular location">
    <subcellularLocation>
        <location evidence="6">Cell inner membrane</location>
        <topology evidence="6">Multi-pass membrane protein</topology>
    </subcellularLocation>
    <subcellularLocation>
        <location evidence="1">Cell membrane</location>
        <topology evidence="1">Multi-pass membrane protein</topology>
    </subcellularLocation>
</comment>
<feature type="transmembrane region" description="Helical" evidence="6">
    <location>
        <begin position="225"/>
        <end position="250"/>
    </location>
</feature>
<comment type="function">
    <text evidence="6">Involved in copper resistance.</text>
</comment>
<dbReference type="PANTHER" id="PTHR34820:SF4">
    <property type="entry name" value="INNER MEMBRANE PROTEIN YEBZ"/>
    <property type="match status" value="1"/>
</dbReference>
<dbReference type="NCBIfam" id="NF033808">
    <property type="entry name" value="copper_CopD"/>
    <property type="match status" value="1"/>
</dbReference>
<dbReference type="GO" id="GO:0006825">
    <property type="term" value="P:copper ion transport"/>
    <property type="evidence" value="ECO:0007669"/>
    <property type="project" value="InterPro"/>
</dbReference>
<dbReference type="Pfam" id="PF05425">
    <property type="entry name" value="CopD"/>
    <property type="match status" value="1"/>
</dbReference>
<reference evidence="8 9" key="1">
    <citation type="submission" date="2017-02" db="EMBL/GenBank/DDBJ databases">
        <title>Complete genome sequence of the drought resistance-promoting endophyte Pantoea alhagi LTYR-11Z.</title>
        <authorList>
            <person name="Zhang L."/>
        </authorList>
    </citation>
    <scope>NUCLEOTIDE SEQUENCE [LARGE SCALE GENOMIC DNA]</scope>
    <source>
        <strain evidence="8 9">LTYR-11Z</strain>
    </source>
</reference>
<keyword evidence="6" id="KW-0186">Copper</keyword>
<evidence type="ECO:0000259" key="7">
    <source>
        <dbReference type="Pfam" id="PF05425"/>
    </source>
</evidence>
<evidence type="ECO:0000313" key="8">
    <source>
        <dbReference type="EMBL" id="ARJ43420.1"/>
    </source>
</evidence>
<dbReference type="STRING" id="1891675.B1H58_16150"/>
<proteinExistence type="inferred from homology"/>
<keyword evidence="6" id="KW-0997">Cell inner membrane</keyword>
<accession>A0A1W6B8L0</accession>
<evidence type="ECO:0000256" key="6">
    <source>
        <dbReference type="RuleBase" id="RU369037"/>
    </source>
</evidence>
<feature type="transmembrane region" description="Helical" evidence="6">
    <location>
        <begin position="152"/>
        <end position="174"/>
    </location>
</feature>
<feature type="domain" description="Copper resistance protein D" evidence="7">
    <location>
        <begin position="187"/>
        <end position="284"/>
    </location>
</feature>
<dbReference type="KEGG" id="palh:B1H58_16150"/>
<keyword evidence="3 6" id="KW-0812">Transmembrane</keyword>
<organism evidence="8 9">
    <name type="scientific">Pantoea alhagi</name>
    <dbReference type="NCBI Taxonomy" id="1891675"/>
    <lineage>
        <taxon>Bacteria</taxon>
        <taxon>Pseudomonadati</taxon>
        <taxon>Pseudomonadota</taxon>
        <taxon>Gammaproteobacteria</taxon>
        <taxon>Enterobacterales</taxon>
        <taxon>Erwiniaceae</taxon>
        <taxon>Pantoea</taxon>
    </lineage>
</organism>
<dbReference type="GO" id="GO:0046688">
    <property type="term" value="P:response to copper ion"/>
    <property type="evidence" value="ECO:0007669"/>
    <property type="project" value="UniProtKB-UniRule"/>
</dbReference>
<feature type="transmembrane region" description="Helical" evidence="6">
    <location>
        <begin position="119"/>
        <end position="140"/>
    </location>
</feature>
<evidence type="ECO:0000256" key="1">
    <source>
        <dbReference type="ARBA" id="ARBA00004651"/>
    </source>
</evidence>
<dbReference type="AlphaFoldDB" id="A0A1W6B8L0"/>
<evidence type="ECO:0000256" key="4">
    <source>
        <dbReference type="ARBA" id="ARBA00022989"/>
    </source>
</evidence>
<dbReference type="EMBL" id="CP019706">
    <property type="protein sequence ID" value="ARJ43420.1"/>
    <property type="molecule type" value="Genomic_DNA"/>
</dbReference>
<dbReference type="Proteomes" id="UP000192900">
    <property type="component" value="Chromosome"/>
</dbReference>
<keyword evidence="4 6" id="KW-1133">Transmembrane helix</keyword>